<feature type="transmembrane region" description="Helical" evidence="1">
    <location>
        <begin position="43"/>
        <end position="63"/>
    </location>
</feature>
<keyword evidence="1" id="KW-0472">Membrane</keyword>
<dbReference type="EMBL" id="JBHTKR010000002">
    <property type="protein sequence ID" value="MFD1194034.1"/>
    <property type="molecule type" value="Genomic_DNA"/>
</dbReference>
<gene>
    <name evidence="2" type="ORF">ACFQ3C_05085</name>
</gene>
<evidence type="ECO:0000313" key="3">
    <source>
        <dbReference type="Proteomes" id="UP001597151"/>
    </source>
</evidence>
<accession>A0ABW3TA09</accession>
<keyword evidence="3" id="KW-1185">Reference proteome</keyword>
<evidence type="ECO:0000256" key="1">
    <source>
        <dbReference type="SAM" id="Phobius"/>
    </source>
</evidence>
<keyword evidence="1" id="KW-0812">Transmembrane</keyword>
<feature type="transmembrane region" description="Helical" evidence="1">
    <location>
        <begin position="70"/>
        <end position="90"/>
    </location>
</feature>
<comment type="caution">
    <text evidence="2">The sequence shown here is derived from an EMBL/GenBank/DDBJ whole genome shotgun (WGS) entry which is preliminary data.</text>
</comment>
<dbReference type="InterPro" id="IPR018687">
    <property type="entry name" value="DUF2177_membr"/>
</dbReference>
<reference evidence="3" key="1">
    <citation type="journal article" date="2019" name="Int. J. Syst. Evol. Microbiol.">
        <title>The Global Catalogue of Microorganisms (GCM) 10K type strain sequencing project: providing services to taxonomists for standard genome sequencing and annotation.</title>
        <authorList>
            <consortium name="The Broad Institute Genomics Platform"/>
            <consortium name="The Broad Institute Genome Sequencing Center for Infectious Disease"/>
            <person name="Wu L."/>
            <person name="Ma J."/>
        </authorList>
    </citation>
    <scope>NUCLEOTIDE SEQUENCE [LARGE SCALE GENOMIC DNA]</scope>
    <source>
        <strain evidence="3">CCUG 55328</strain>
    </source>
</reference>
<dbReference type="Proteomes" id="UP001597151">
    <property type="component" value="Unassembled WGS sequence"/>
</dbReference>
<evidence type="ECO:0000313" key="2">
    <source>
        <dbReference type="EMBL" id="MFD1194034.1"/>
    </source>
</evidence>
<name>A0ABW3TA09_9RHOB</name>
<dbReference type="RefSeq" id="WP_380789397.1">
    <property type="nucleotide sequence ID" value="NZ_JBHTKR010000002.1"/>
</dbReference>
<protein>
    <submittedName>
        <fullName evidence="2">DUF2177 family protein</fullName>
    </submittedName>
</protein>
<sequence>MQLIILYVSTAAVFLILDAIMLTRVLKPLFETHLGDLLAEPIRIGPAAVFYLFYVGGLLYFVSLPALRDAAPMAALIGGAILGAMAYGTYEFTNYATLRDWHWQMVAVDLTWGAILTGVSAWAGVMITRAFA</sequence>
<proteinExistence type="predicted"/>
<feature type="transmembrane region" description="Helical" evidence="1">
    <location>
        <begin position="110"/>
        <end position="131"/>
    </location>
</feature>
<dbReference type="Pfam" id="PF09945">
    <property type="entry name" value="DUF2177"/>
    <property type="match status" value="1"/>
</dbReference>
<keyword evidence="1" id="KW-1133">Transmembrane helix</keyword>
<organism evidence="2 3">
    <name type="scientific">Seohaeicola saemankumensis</name>
    <dbReference type="NCBI Taxonomy" id="481181"/>
    <lineage>
        <taxon>Bacteria</taxon>
        <taxon>Pseudomonadati</taxon>
        <taxon>Pseudomonadota</taxon>
        <taxon>Alphaproteobacteria</taxon>
        <taxon>Rhodobacterales</taxon>
        <taxon>Roseobacteraceae</taxon>
        <taxon>Seohaeicola</taxon>
    </lineage>
</organism>